<reference evidence="2 3" key="1">
    <citation type="submission" date="2014-03" db="EMBL/GenBank/DDBJ databases">
        <title>The draft genome sequence of Thioclava dalianensis DLFJ1-1.</title>
        <authorList>
            <person name="Lai Q."/>
            <person name="Shao Z."/>
        </authorList>
    </citation>
    <scope>NUCLEOTIDE SEQUENCE [LARGE SCALE GENOMIC DNA]</scope>
    <source>
        <strain evidence="2 3">DLFJ1-1</strain>
    </source>
</reference>
<feature type="transmembrane region" description="Helical" evidence="1">
    <location>
        <begin position="302"/>
        <end position="320"/>
    </location>
</feature>
<name>A0A074U0V0_9RHOB</name>
<protein>
    <recommendedName>
        <fullName evidence="4">DUF2029 domain-containing protein</fullName>
    </recommendedName>
</protein>
<dbReference type="Proteomes" id="UP000027725">
    <property type="component" value="Unassembled WGS sequence"/>
</dbReference>
<feature type="transmembrane region" description="Helical" evidence="1">
    <location>
        <begin position="99"/>
        <end position="120"/>
    </location>
</feature>
<evidence type="ECO:0008006" key="4">
    <source>
        <dbReference type="Google" id="ProtNLM"/>
    </source>
</evidence>
<keyword evidence="1" id="KW-1133">Transmembrane helix</keyword>
<feature type="transmembrane region" description="Helical" evidence="1">
    <location>
        <begin position="355"/>
        <end position="375"/>
    </location>
</feature>
<organism evidence="2 3">
    <name type="scientific">Thioclava dalianensis</name>
    <dbReference type="NCBI Taxonomy" id="1185766"/>
    <lineage>
        <taxon>Bacteria</taxon>
        <taxon>Pseudomonadati</taxon>
        <taxon>Pseudomonadota</taxon>
        <taxon>Alphaproteobacteria</taxon>
        <taxon>Rhodobacterales</taxon>
        <taxon>Paracoccaceae</taxon>
        <taxon>Thioclava</taxon>
    </lineage>
</organism>
<dbReference type="AlphaFoldDB" id="A0A074U0V0"/>
<proteinExistence type="predicted"/>
<evidence type="ECO:0000313" key="2">
    <source>
        <dbReference type="EMBL" id="KEP68272.1"/>
    </source>
</evidence>
<feature type="transmembrane region" description="Helical" evidence="1">
    <location>
        <begin position="126"/>
        <end position="145"/>
    </location>
</feature>
<keyword evidence="3" id="KW-1185">Reference proteome</keyword>
<accession>A0A074U0V0</accession>
<feature type="transmembrane region" description="Helical" evidence="1">
    <location>
        <begin position="224"/>
        <end position="249"/>
    </location>
</feature>
<keyword evidence="1" id="KW-0812">Transmembrane</keyword>
<dbReference type="eggNOG" id="ENOG502Z9XH">
    <property type="taxonomic scope" value="Bacteria"/>
</dbReference>
<comment type="caution">
    <text evidence="2">The sequence shown here is derived from an EMBL/GenBank/DDBJ whole genome shotgun (WGS) entry which is preliminary data.</text>
</comment>
<dbReference type="EMBL" id="JHEH01000039">
    <property type="protein sequence ID" value="KEP68272.1"/>
    <property type="molecule type" value="Genomic_DNA"/>
</dbReference>
<sequence>MGKIAEEADMQDKRGAGADPARLIAAIVVLVIALAALPLLKGALIIDKHEGDTLHLSDIVLRMADYGQWPQLDFMTPLGLLAVWPIALFVKAGWGVGMAFVAAQTAVAVILLGPILRAALSRFPGWTAWAYAAFCVVLILALVPGEANAALSVSMHYNRWAWAVTYVALPLAILEPLGRRKPWTDGALIGLAFAALVLIKITYAAALFPAVLLALILRRDFKAIAAAVLWGGGVMALVTVMMGVAYWPAYLHDLLTVAGSTTRAAPGMALPGVIAAPAYLGGTIALLASVIFLRQAGRMREGLVLLVLAPGFVYVTYQNFGNDPQWLILAGLLAISLRPEGAVRNALGWPLRQALLVVGVAMLAFGLPTVVNLAWSPMRLYAADAKGKVPFLTHQAQGRDLLISPLRMYRVMMSEDANGPGEPYADFADRYKQPKEEAAEGEPKDDALLEINGIPLPACSLSTGYNAWFESAAQKLMQGGYGGSSIFVTDLFSALWLYGNFKPLEGGAPWYYSGTPGLKNADYVLVPLCPTFVSRRDEILRTIQKEGWTLDLVARSRIYLLFKPVPPKAPASGG</sequence>
<feature type="transmembrane region" description="Helical" evidence="1">
    <location>
        <begin position="186"/>
        <end position="217"/>
    </location>
</feature>
<evidence type="ECO:0000313" key="3">
    <source>
        <dbReference type="Proteomes" id="UP000027725"/>
    </source>
</evidence>
<keyword evidence="1" id="KW-0472">Membrane</keyword>
<gene>
    <name evidence="2" type="ORF">DL1_12770</name>
</gene>
<feature type="transmembrane region" description="Helical" evidence="1">
    <location>
        <begin position="21"/>
        <end position="40"/>
    </location>
</feature>
<dbReference type="STRING" id="1185766.SAMN05216224_101807"/>
<evidence type="ECO:0000256" key="1">
    <source>
        <dbReference type="SAM" id="Phobius"/>
    </source>
</evidence>
<feature type="transmembrane region" description="Helical" evidence="1">
    <location>
        <begin position="74"/>
        <end position="92"/>
    </location>
</feature>
<feature type="transmembrane region" description="Helical" evidence="1">
    <location>
        <begin position="157"/>
        <end position="174"/>
    </location>
</feature>
<feature type="transmembrane region" description="Helical" evidence="1">
    <location>
        <begin position="269"/>
        <end position="293"/>
    </location>
</feature>